<organism evidence="2">
    <name type="scientific">Nesodiprion zhejiangensis nucleopolyhedrovirus</name>
    <dbReference type="NCBI Taxonomy" id="3135970"/>
    <lineage>
        <taxon>Viruses</taxon>
        <taxon>Viruses incertae sedis</taxon>
        <taxon>Naldaviricetes</taxon>
        <taxon>Lefavirales</taxon>
        <taxon>Baculoviridae</taxon>
    </lineage>
</organism>
<keyword evidence="1" id="KW-1133">Transmembrane helix</keyword>
<reference evidence="2" key="1">
    <citation type="submission" date="2023-10" db="EMBL/GenBank/DDBJ databases">
        <authorList>
            <person name="Wang Q."/>
        </authorList>
    </citation>
    <scope>NUCLEOTIDE SEQUENCE</scope>
    <source>
        <strain evidence="2">BJZYA2014</strain>
    </source>
</reference>
<keyword evidence="1" id="KW-0812">Transmembrane</keyword>
<feature type="transmembrane region" description="Helical" evidence="1">
    <location>
        <begin position="26"/>
        <end position="46"/>
    </location>
</feature>
<gene>
    <name evidence="2" type="ORF">NezhNPV_ORF61</name>
</gene>
<sequence length="78" mass="8773">MSDRTDGIHVNFAYEQNDNASKIVRLVKFVFGGVCAIISVCGIMMIENMVIINVLNENLVENKNHILRITNNVHNTTL</sequence>
<name>A0AAN0LME7_9BACU</name>
<evidence type="ECO:0000256" key="1">
    <source>
        <dbReference type="SAM" id="Phobius"/>
    </source>
</evidence>
<proteinExistence type="predicted"/>
<evidence type="ECO:0000313" key="2">
    <source>
        <dbReference type="EMBL" id="WYD57106.1"/>
    </source>
</evidence>
<keyword evidence="1" id="KW-0472">Membrane</keyword>
<accession>A0AAN0LME7</accession>
<dbReference type="EMBL" id="OR723730">
    <property type="protein sequence ID" value="WYD57106.1"/>
    <property type="molecule type" value="Genomic_DNA"/>
</dbReference>
<protein>
    <submittedName>
        <fullName evidence="2">Uncharacterized protein</fullName>
    </submittedName>
</protein>